<proteinExistence type="predicted"/>
<protein>
    <submittedName>
        <fullName evidence="1">Uncharacterized protein</fullName>
    </submittedName>
</protein>
<reference evidence="1" key="1">
    <citation type="submission" date="2023-05" db="EMBL/GenBank/DDBJ databases">
        <authorList>
            <person name="Stuckert A."/>
        </authorList>
    </citation>
    <scope>NUCLEOTIDE SEQUENCE</scope>
</reference>
<comment type="caution">
    <text evidence="1">The sequence shown here is derived from an EMBL/GenBank/DDBJ whole genome shotgun (WGS) entry which is preliminary data.</text>
</comment>
<sequence>MPRTCVNKADHFCYICGEINFISQKRRITGMIKKAYNLYFGCKIGDQDKSWAPHICCNSCGMALEQWLNGKKASMPFAVPMIWREPTDHLSNCYFCMVPPIVKGLNKKKKLSVHYPNIPSAIRPVPHGEGLPIPKAPESFVVELSEEEPEACSHVQL</sequence>
<evidence type="ECO:0000313" key="1">
    <source>
        <dbReference type="EMBL" id="CAI9616281.1"/>
    </source>
</evidence>
<evidence type="ECO:0000313" key="2">
    <source>
        <dbReference type="Proteomes" id="UP001162483"/>
    </source>
</evidence>
<gene>
    <name evidence="1" type="ORF">SPARVUS_LOCUS15348179</name>
</gene>
<organism evidence="1 2">
    <name type="scientific">Staurois parvus</name>
    <dbReference type="NCBI Taxonomy" id="386267"/>
    <lineage>
        <taxon>Eukaryota</taxon>
        <taxon>Metazoa</taxon>
        <taxon>Chordata</taxon>
        <taxon>Craniata</taxon>
        <taxon>Vertebrata</taxon>
        <taxon>Euteleostomi</taxon>
        <taxon>Amphibia</taxon>
        <taxon>Batrachia</taxon>
        <taxon>Anura</taxon>
        <taxon>Neobatrachia</taxon>
        <taxon>Ranoidea</taxon>
        <taxon>Ranidae</taxon>
        <taxon>Staurois</taxon>
    </lineage>
</organism>
<keyword evidence="2" id="KW-1185">Reference proteome</keyword>
<name>A0ABN9H6M5_9NEOB</name>
<accession>A0ABN9H6M5</accession>
<dbReference type="EMBL" id="CATNWA010020029">
    <property type="protein sequence ID" value="CAI9616281.1"/>
    <property type="molecule type" value="Genomic_DNA"/>
</dbReference>
<dbReference type="Proteomes" id="UP001162483">
    <property type="component" value="Unassembled WGS sequence"/>
</dbReference>